<evidence type="ECO:0000256" key="1">
    <source>
        <dbReference type="ARBA" id="ARBA00004141"/>
    </source>
</evidence>
<accession>A0A9Q9RCK5</accession>
<feature type="transmembrane region" description="Helical" evidence="6">
    <location>
        <begin position="120"/>
        <end position="142"/>
    </location>
</feature>
<evidence type="ECO:0000313" key="7">
    <source>
        <dbReference type="EMBL" id="VTT56571.1"/>
    </source>
</evidence>
<keyword evidence="4 6" id="KW-1133">Transmembrane helix</keyword>
<feature type="transmembrane region" description="Helical" evidence="6">
    <location>
        <begin position="165"/>
        <end position="188"/>
    </location>
</feature>
<dbReference type="PIRSF" id="PIRSF006060">
    <property type="entry name" value="AA_transporter"/>
    <property type="match status" value="1"/>
</dbReference>
<dbReference type="GO" id="GO:0016020">
    <property type="term" value="C:membrane"/>
    <property type="evidence" value="ECO:0007669"/>
    <property type="project" value="UniProtKB-SubCell"/>
</dbReference>
<feature type="transmembrane region" description="Helical" evidence="6">
    <location>
        <begin position="406"/>
        <end position="425"/>
    </location>
</feature>
<dbReference type="Proteomes" id="UP000760494">
    <property type="component" value="Unassembled WGS sequence"/>
</dbReference>
<dbReference type="PANTHER" id="PTHR45649">
    <property type="entry name" value="AMINO-ACID PERMEASE BAT1"/>
    <property type="match status" value="1"/>
</dbReference>
<keyword evidence="2" id="KW-0813">Transport</keyword>
<sequence>MGELEKVNVAVDKDAMSLEGGTGVSSDDALRLAQLGHTQELRRQYSLFSLCALCVCLMATWEALSSVVATALITGGAPCLFYNYLLSAVCSICIASSLGEIASIYPTAGVLPLAGDPSELTALGAIHVIGFVTIVVVLGVMAPKNSASFVFTEVTNSSGWSNDGVSWLVGLLSAVYPFLGYDAACHLAEEMPHASRNVPLAMVGSVAINGLMGLVYCIIFLFSTGPLEKLLSTPTGFPFMQIFLDVTKSRAGGTVLSVIITCTAVAATVAGTTSTSRTLWAFARDKSTPFDKQLSKVDKRLQIPVYAVVVVIVLQMLLGLIYLGNTTAFNAILSMSIIGMYVSYAFPIIAMLFARKSIQTSSGFGPFKLGRIAGPAANVISLIWITVVVIFSTFPSTMPVTPQNMNYSIVVLSGWLFAGIAYYVFRGKYKFEVPVVDLDVVEGLRDGVHDK</sequence>
<keyword evidence="3 6" id="KW-0812">Transmembrane</keyword>
<dbReference type="EMBL" id="CABFJX010000002">
    <property type="protein sequence ID" value="VTT56571.1"/>
    <property type="molecule type" value="Genomic_DNA"/>
</dbReference>
<proteinExistence type="predicted"/>
<dbReference type="PANTHER" id="PTHR45649:SF14">
    <property type="entry name" value="GABA PERMEASE"/>
    <property type="match status" value="1"/>
</dbReference>
<feature type="transmembrane region" description="Helical" evidence="6">
    <location>
        <begin position="375"/>
        <end position="394"/>
    </location>
</feature>
<dbReference type="AlphaFoldDB" id="A0A9Q9RCK5"/>
<feature type="transmembrane region" description="Helical" evidence="6">
    <location>
        <begin position="84"/>
        <end position="108"/>
    </location>
</feature>
<dbReference type="Pfam" id="PF13520">
    <property type="entry name" value="AA_permease_2"/>
    <property type="match status" value="1"/>
</dbReference>
<dbReference type="GO" id="GO:0006865">
    <property type="term" value="P:amino acid transport"/>
    <property type="evidence" value="ECO:0007669"/>
    <property type="project" value="InterPro"/>
</dbReference>
<gene>
    <name evidence="7" type="ORF">C2S_3267</name>
</gene>
<organism evidence="7 8">
    <name type="scientific">Fusarium fujikuroi</name>
    <name type="common">Bakanae and foot rot disease fungus</name>
    <name type="synonym">Gibberella fujikuroi</name>
    <dbReference type="NCBI Taxonomy" id="5127"/>
    <lineage>
        <taxon>Eukaryota</taxon>
        <taxon>Fungi</taxon>
        <taxon>Dikarya</taxon>
        <taxon>Ascomycota</taxon>
        <taxon>Pezizomycotina</taxon>
        <taxon>Sordariomycetes</taxon>
        <taxon>Hypocreomycetidae</taxon>
        <taxon>Hypocreales</taxon>
        <taxon>Nectriaceae</taxon>
        <taxon>Fusarium</taxon>
        <taxon>Fusarium fujikuroi species complex</taxon>
    </lineage>
</organism>
<dbReference type="InterPro" id="IPR002293">
    <property type="entry name" value="AA/rel_permease1"/>
</dbReference>
<evidence type="ECO:0008006" key="9">
    <source>
        <dbReference type="Google" id="ProtNLM"/>
    </source>
</evidence>
<evidence type="ECO:0000256" key="2">
    <source>
        <dbReference type="ARBA" id="ARBA00022448"/>
    </source>
</evidence>
<feature type="transmembrane region" description="Helical" evidence="6">
    <location>
        <begin position="329"/>
        <end position="354"/>
    </location>
</feature>
<evidence type="ECO:0000256" key="3">
    <source>
        <dbReference type="ARBA" id="ARBA00022692"/>
    </source>
</evidence>
<dbReference type="GO" id="GO:0022857">
    <property type="term" value="F:transmembrane transporter activity"/>
    <property type="evidence" value="ECO:0007669"/>
    <property type="project" value="InterPro"/>
</dbReference>
<keyword evidence="5 6" id="KW-0472">Membrane</keyword>
<name>A0A9Q9RCK5_FUSFU</name>
<feature type="transmembrane region" description="Helical" evidence="6">
    <location>
        <begin position="303"/>
        <end position="323"/>
    </location>
</feature>
<dbReference type="PROSITE" id="PS00218">
    <property type="entry name" value="AMINO_ACID_PERMEASE_1"/>
    <property type="match status" value="1"/>
</dbReference>
<comment type="subcellular location">
    <subcellularLocation>
        <location evidence="1">Membrane</location>
        <topology evidence="1">Multi-pass membrane protein</topology>
    </subcellularLocation>
</comment>
<dbReference type="Gene3D" id="1.20.1740.10">
    <property type="entry name" value="Amino acid/polyamine transporter I"/>
    <property type="match status" value="1"/>
</dbReference>
<evidence type="ECO:0000256" key="5">
    <source>
        <dbReference type="ARBA" id="ARBA00023136"/>
    </source>
</evidence>
<evidence type="ECO:0000313" key="8">
    <source>
        <dbReference type="Proteomes" id="UP000760494"/>
    </source>
</evidence>
<comment type="caution">
    <text evidence="7">The sequence shown here is derived from an EMBL/GenBank/DDBJ whole genome shotgun (WGS) entry which is preliminary data.</text>
</comment>
<feature type="transmembrane region" description="Helical" evidence="6">
    <location>
        <begin position="255"/>
        <end position="282"/>
    </location>
</feature>
<feature type="transmembrane region" description="Helical" evidence="6">
    <location>
        <begin position="200"/>
        <end position="222"/>
    </location>
</feature>
<evidence type="ECO:0000256" key="4">
    <source>
        <dbReference type="ARBA" id="ARBA00022989"/>
    </source>
</evidence>
<feature type="transmembrane region" description="Helical" evidence="6">
    <location>
        <begin position="45"/>
        <end position="64"/>
    </location>
</feature>
<dbReference type="InterPro" id="IPR004840">
    <property type="entry name" value="Amino_acid_permease_CS"/>
</dbReference>
<reference evidence="7" key="1">
    <citation type="submission" date="2019-05" db="EMBL/GenBank/DDBJ databases">
        <authorList>
            <person name="Piombo E."/>
        </authorList>
    </citation>
    <scope>NUCLEOTIDE SEQUENCE</scope>
    <source>
        <strain evidence="7">C2S</strain>
    </source>
</reference>
<protein>
    <recommendedName>
        <fullName evidence="9">HNM1-Choline permease</fullName>
    </recommendedName>
</protein>
<evidence type="ECO:0000256" key="6">
    <source>
        <dbReference type="SAM" id="Phobius"/>
    </source>
</evidence>